<gene>
    <name evidence="2" type="ORF">E9677_09995</name>
</gene>
<feature type="transmembrane region" description="Helical" evidence="1">
    <location>
        <begin position="14"/>
        <end position="37"/>
    </location>
</feature>
<sequence length="132" mass="15236">MVSDPQMLPEAATWHYALALAVLALLGALGHVVRAVFNILPDRLTNRPVPDLILSSGCDWKDWLFSIEYDDEGYYRLDSLHNFRIAVGWTVFSGFWMLLFVPDASKVTAYFIDQSLVALVDLFWYRIETFEW</sequence>
<dbReference type="EMBL" id="STGT01000002">
    <property type="protein sequence ID" value="THV15665.1"/>
    <property type="molecule type" value="Genomic_DNA"/>
</dbReference>
<evidence type="ECO:0000313" key="2">
    <source>
        <dbReference type="EMBL" id="THV15665.1"/>
    </source>
</evidence>
<organism evidence="2 3">
    <name type="scientific">Rhizobium rhizophilum</name>
    <dbReference type="NCBI Taxonomy" id="1850373"/>
    <lineage>
        <taxon>Bacteria</taxon>
        <taxon>Pseudomonadati</taxon>
        <taxon>Pseudomonadota</taxon>
        <taxon>Alphaproteobacteria</taxon>
        <taxon>Hyphomicrobiales</taxon>
        <taxon>Rhizobiaceae</taxon>
        <taxon>Rhizobium/Agrobacterium group</taxon>
        <taxon>Rhizobium</taxon>
    </lineage>
</organism>
<dbReference type="Proteomes" id="UP000309667">
    <property type="component" value="Unassembled WGS sequence"/>
</dbReference>
<evidence type="ECO:0000313" key="3">
    <source>
        <dbReference type="Proteomes" id="UP000309667"/>
    </source>
</evidence>
<feature type="transmembrane region" description="Helical" evidence="1">
    <location>
        <begin position="83"/>
        <end position="101"/>
    </location>
</feature>
<keyword evidence="3" id="KW-1185">Reference proteome</keyword>
<keyword evidence="1" id="KW-0812">Transmembrane</keyword>
<protein>
    <submittedName>
        <fullName evidence="2">Uncharacterized protein</fullName>
    </submittedName>
</protein>
<reference evidence="2 3" key="1">
    <citation type="submission" date="2019-04" db="EMBL/GenBank/DDBJ databases">
        <title>Genome sequence of strain 7209-2.</title>
        <authorList>
            <person name="Gao J."/>
            <person name="Sun J."/>
        </authorList>
    </citation>
    <scope>NUCLEOTIDE SEQUENCE [LARGE SCALE GENOMIC DNA]</scope>
    <source>
        <strain evidence="2 3">7209-2</strain>
    </source>
</reference>
<proteinExistence type="predicted"/>
<dbReference type="RefSeq" id="WP_136557936.1">
    <property type="nucleotide sequence ID" value="NZ_STGT01000002.1"/>
</dbReference>
<accession>A0ABY2QXH5</accession>
<keyword evidence="1" id="KW-0472">Membrane</keyword>
<comment type="caution">
    <text evidence="2">The sequence shown here is derived from an EMBL/GenBank/DDBJ whole genome shotgun (WGS) entry which is preliminary data.</text>
</comment>
<name>A0ABY2QXH5_9HYPH</name>
<evidence type="ECO:0000256" key="1">
    <source>
        <dbReference type="SAM" id="Phobius"/>
    </source>
</evidence>
<keyword evidence="1" id="KW-1133">Transmembrane helix</keyword>